<gene>
    <name evidence="1" type="ORF">SDC9_168093</name>
</gene>
<evidence type="ECO:0000313" key="1">
    <source>
        <dbReference type="EMBL" id="MPN20714.1"/>
    </source>
</evidence>
<proteinExistence type="predicted"/>
<reference evidence="1" key="1">
    <citation type="submission" date="2019-08" db="EMBL/GenBank/DDBJ databases">
        <authorList>
            <person name="Kucharzyk K."/>
            <person name="Murdoch R.W."/>
            <person name="Higgins S."/>
            <person name="Loffler F."/>
        </authorList>
    </citation>
    <scope>NUCLEOTIDE SEQUENCE</scope>
</reference>
<comment type="caution">
    <text evidence="1">The sequence shown here is derived from an EMBL/GenBank/DDBJ whole genome shotgun (WGS) entry which is preliminary data.</text>
</comment>
<name>A0A645G9G4_9ZZZZ</name>
<dbReference type="AlphaFoldDB" id="A0A645G9G4"/>
<protein>
    <submittedName>
        <fullName evidence="1">Uncharacterized protein</fullName>
    </submittedName>
</protein>
<accession>A0A645G9G4</accession>
<dbReference type="EMBL" id="VSSQ01068541">
    <property type="protein sequence ID" value="MPN20714.1"/>
    <property type="molecule type" value="Genomic_DNA"/>
</dbReference>
<sequence>MDIDIAHDAAGGRIVFQVIEDAVDLVRLALLVLVLHTQLVAVGAADAAGFVRPLVPDAAVQLFDVIGFLLPDPQQLIHRAFQVGPADGQDGKLL</sequence>
<organism evidence="1">
    <name type="scientific">bioreactor metagenome</name>
    <dbReference type="NCBI Taxonomy" id="1076179"/>
    <lineage>
        <taxon>unclassified sequences</taxon>
        <taxon>metagenomes</taxon>
        <taxon>ecological metagenomes</taxon>
    </lineage>
</organism>